<dbReference type="Pfam" id="PF04655">
    <property type="entry name" value="APH_6_hur"/>
    <property type="match status" value="1"/>
</dbReference>
<accession>A0ABW0LCT4</accession>
<protein>
    <submittedName>
        <fullName evidence="1">Aminoglycoside phosphotransferase family protein</fullName>
    </submittedName>
</protein>
<dbReference type="InterPro" id="IPR006748">
    <property type="entry name" value="NH2Glyco/OHUrea_AB-resist_kin"/>
</dbReference>
<keyword evidence="2" id="KW-1185">Reference proteome</keyword>
<proteinExistence type="predicted"/>
<dbReference type="EMBL" id="JBHSMC010000001">
    <property type="protein sequence ID" value="MFC5463548.1"/>
    <property type="molecule type" value="Genomic_DNA"/>
</dbReference>
<reference evidence="2" key="1">
    <citation type="journal article" date="2019" name="Int. J. Syst. Evol. Microbiol.">
        <title>The Global Catalogue of Microorganisms (GCM) 10K type strain sequencing project: providing services to taxonomists for standard genome sequencing and annotation.</title>
        <authorList>
            <consortium name="The Broad Institute Genomics Platform"/>
            <consortium name="The Broad Institute Genome Sequencing Center for Infectious Disease"/>
            <person name="Wu L."/>
            <person name="Ma J."/>
        </authorList>
    </citation>
    <scope>NUCLEOTIDE SEQUENCE [LARGE SCALE GENOMIC DNA]</scope>
    <source>
        <strain evidence="2">CGMCC 1.12237</strain>
    </source>
</reference>
<name>A0ABW0LCT4_9BACI</name>
<organism evidence="1 2">
    <name type="scientific">Lederbergia graminis</name>
    <dbReference type="NCBI Taxonomy" id="735518"/>
    <lineage>
        <taxon>Bacteria</taxon>
        <taxon>Bacillati</taxon>
        <taxon>Bacillota</taxon>
        <taxon>Bacilli</taxon>
        <taxon>Bacillales</taxon>
        <taxon>Bacillaceae</taxon>
        <taxon>Lederbergia</taxon>
    </lineage>
</organism>
<dbReference type="InterPro" id="IPR011009">
    <property type="entry name" value="Kinase-like_dom_sf"/>
</dbReference>
<dbReference type="Proteomes" id="UP001596147">
    <property type="component" value="Unassembled WGS sequence"/>
</dbReference>
<evidence type="ECO:0000313" key="1">
    <source>
        <dbReference type="EMBL" id="MFC5463548.1"/>
    </source>
</evidence>
<evidence type="ECO:0000313" key="2">
    <source>
        <dbReference type="Proteomes" id="UP001596147"/>
    </source>
</evidence>
<gene>
    <name evidence="1" type="ORF">ACFPM4_02140</name>
</gene>
<dbReference type="Gene3D" id="3.90.1200.10">
    <property type="match status" value="1"/>
</dbReference>
<dbReference type="RefSeq" id="WP_382347170.1">
    <property type="nucleotide sequence ID" value="NZ_JBHSMC010000001.1"/>
</dbReference>
<comment type="caution">
    <text evidence="1">The sequence shown here is derived from an EMBL/GenBank/DDBJ whole genome shotgun (WGS) entry which is preliminary data.</text>
</comment>
<sequence>MNEPNLFKQSEIDRIQNRFGKSFYQKVLRDVAVYSNRWNLIKLKFIPSYSANIVFKCYSDTFGNVVLKIGNPSSKEIRTEFNTLKEYRGQRFIHVFEEDIENGVILEEYVKPGTPLRNEESLEKRLSIFCSLYEGLHVEPENAAIYPTYMDWVSRITEYMSRRQDFQELYLYMKKAEDICLSLTTKFSKMLLLHGDFHHDNILLGHDGVYKIIDPKGVIGDPIFDIPRFILNEFEDEITPDLYMKINNVITFLEKRLHIPNDIIRKCLFVETAMGICWCVEDGATLESAPNLIQTVAFADTILKS</sequence>
<dbReference type="SUPFAM" id="SSF56112">
    <property type="entry name" value="Protein kinase-like (PK-like)"/>
    <property type="match status" value="1"/>
</dbReference>